<dbReference type="Proteomes" id="UP001055879">
    <property type="component" value="Linkage Group LG01"/>
</dbReference>
<evidence type="ECO:0000313" key="2">
    <source>
        <dbReference type="Proteomes" id="UP001055879"/>
    </source>
</evidence>
<accession>A0ACB9FKU0</accession>
<protein>
    <submittedName>
        <fullName evidence="1">Uncharacterized protein</fullName>
    </submittedName>
</protein>
<comment type="caution">
    <text evidence="1">The sequence shown here is derived from an EMBL/GenBank/DDBJ whole genome shotgun (WGS) entry which is preliminary data.</text>
</comment>
<keyword evidence="2" id="KW-1185">Reference proteome</keyword>
<reference evidence="1 2" key="2">
    <citation type="journal article" date="2022" name="Mol. Ecol. Resour.">
        <title>The genomes of chicory, endive, great burdock and yacon provide insights into Asteraceae paleo-polyploidization history and plant inulin production.</title>
        <authorList>
            <person name="Fan W."/>
            <person name="Wang S."/>
            <person name="Wang H."/>
            <person name="Wang A."/>
            <person name="Jiang F."/>
            <person name="Liu H."/>
            <person name="Zhao H."/>
            <person name="Xu D."/>
            <person name="Zhang Y."/>
        </authorList>
    </citation>
    <scope>NUCLEOTIDE SEQUENCE [LARGE SCALE GENOMIC DNA]</scope>
    <source>
        <strain evidence="2">cv. Niubang</strain>
    </source>
</reference>
<dbReference type="EMBL" id="CM042047">
    <property type="protein sequence ID" value="KAI3771724.1"/>
    <property type="molecule type" value="Genomic_DNA"/>
</dbReference>
<evidence type="ECO:0000313" key="1">
    <source>
        <dbReference type="EMBL" id="KAI3771724.1"/>
    </source>
</evidence>
<gene>
    <name evidence="1" type="ORF">L6452_02891</name>
</gene>
<reference evidence="2" key="1">
    <citation type="journal article" date="2022" name="Mol. Ecol. Resour.">
        <title>The genomes of chicory, endive, great burdock and yacon provide insights into Asteraceae palaeo-polyploidization history and plant inulin production.</title>
        <authorList>
            <person name="Fan W."/>
            <person name="Wang S."/>
            <person name="Wang H."/>
            <person name="Wang A."/>
            <person name="Jiang F."/>
            <person name="Liu H."/>
            <person name="Zhao H."/>
            <person name="Xu D."/>
            <person name="Zhang Y."/>
        </authorList>
    </citation>
    <scope>NUCLEOTIDE SEQUENCE [LARGE SCALE GENOMIC DNA]</scope>
    <source>
        <strain evidence="2">cv. Niubang</strain>
    </source>
</reference>
<proteinExistence type="predicted"/>
<name>A0ACB9FKU0_ARCLA</name>
<sequence>MKFGEEFLPHNDQNCWNFLGALAPLRAGLVLDRDIILVKMWGHLRTLSLNHCHITHYFFVRSYSVSSLVV</sequence>
<organism evidence="1 2">
    <name type="scientific">Arctium lappa</name>
    <name type="common">Greater burdock</name>
    <name type="synonym">Lappa major</name>
    <dbReference type="NCBI Taxonomy" id="4217"/>
    <lineage>
        <taxon>Eukaryota</taxon>
        <taxon>Viridiplantae</taxon>
        <taxon>Streptophyta</taxon>
        <taxon>Embryophyta</taxon>
        <taxon>Tracheophyta</taxon>
        <taxon>Spermatophyta</taxon>
        <taxon>Magnoliopsida</taxon>
        <taxon>eudicotyledons</taxon>
        <taxon>Gunneridae</taxon>
        <taxon>Pentapetalae</taxon>
        <taxon>asterids</taxon>
        <taxon>campanulids</taxon>
        <taxon>Asterales</taxon>
        <taxon>Asteraceae</taxon>
        <taxon>Carduoideae</taxon>
        <taxon>Cardueae</taxon>
        <taxon>Arctiinae</taxon>
        <taxon>Arctium</taxon>
    </lineage>
</organism>